<evidence type="ECO:0000256" key="3">
    <source>
        <dbReference type="ARBA" id="ARBA00012943"/>
    </source>
</evidence>
<keyword evidence="6" id="KW-1278">Translocase</keyword>
<dbReference type="EMBL" id="CP001291">
    <property type="protein sequence ID" value="ACK72634.1"/>
    <property type="molecule type" value="Genomic_DNA"/>
</dbReference>
<dbReference type="EC" id="7.1.1.1" evidence="3"/>
<dbReference type="SUPFAM" id="SSF51735">
    <property type="entry name" value="NAD(P)-binding Rossmann-fold domains"/>
    <property type="match status" value="1"/>
</dbReference>
<dbReference type="GO" id="GO:0016491">
    <property type="term" value="F:oxidoreductase activity"/>
    <property type="evidence" value="ECO:0007669"/>
    <property type="project" value="UniProtKB-KW"/>
</dbReference>
<dbReference type="InterPro" id="IPR007698">
    <property type="entry name" value="AlaDH/PNT_NAD(H)-bd"/>
</dbReference>
<keyword evidence="5" id="KW-0521">NADP</keyword>
<dbReference type="Pfam" id="PF05222">
    <property type="entry name" value="AlaDh_PNT_N"/>
    <property type="match status" value="1"/>
</dbReference>
<dbReference type="SMART" id="SM01003">
    <property type="entry name" value="AlaDh_PNT_N"/>
    <property type="match status" value="1"/>
</dbReference>
<dbReference type="GO" id="GO:0050661">
    <property type="term" value="F:NADP binding"/>
    <property type="evidence" value="ECO:0007669"/>
    <property type="project" value="TreeGrafter"/>
</dbReference>
<evidence type="ECO:0000313" key="14">
    <source>
        <dbReference type="EMBL" id="ACK72634.1"/>
    </source>
</evidence>
<evidence type="ECO:0000259" key="12">
    <source>
        <dbReference type="SMART" id="SM01002"/>
    </source>
</evidence>
<dbReference type="AlphaFoldDB" id="B7K6T5"/>
<proteinExistence type="inferred from homology"/>
<keyword evidence="14" id="KW-0560">Oxidoreductase</keyword>
<dbReference type="Pfam" id="PF01262">
    <property type="entry name" value="AlaDh_PNT_C"/>
    <property type="match status" value="1"/>
</dbReference>
<evidence type="ECO:0000256" key="5">
    <source>
        <dbReference type="ARBA" id="ARBA00022857"/>
    </source>
</evidence>
<evidence type="ECO:0000256" key="4">
    <source>
        <dbReference type="ARBA" id="ARBA00022741"/>
    </source>
</evidence>
<comment type="similarity">
    <text evidence="2">Belongs to the AlaDH/PNT family.</text>
</comment>
<dbReference type="FunFam" id="3.40.50.720:FF:000188">
    <property type="entry name" value="NAD(P) transhydrogenase alpha subunit 1"/>
    <property type="match status" value="1"/>
</dbReference>
<gene>
    <name evidence="14" type="ordered locus">PCC7424_4265</name>
</gene>
<keyword evidence="7" id="KW-0520">NAD</keyword>
<feature type="domain" description="Alanine dehydrogenase/pyridine nucleotide transhydrogenase N-terminal" evidence="13">
    <location>
        <begin position="4"/>
        <end position="143"/>
    </location>
</feature>
<dbReference type="Proteomes" id="UP000002384">
    <property type="component" value="Chromosome"/>
</dbReference>
<dbReference type="InterPro" id="IPR008143">
    <property type="entry name" value="Ala_DH/PNT_CS2"/>
</dbReference>
<reference evidence="15" key="1">
    <citation type="journal article" date="2011" name="MBio">
        <title>Novel metabolic attributes of the genus Cyanothece, comprising a group of unicellular nitrogen-fixing Cyanobacteria.</title>
        <authorList>
            <person name="Bandyopadhyay A."/>
            <person name="Elvitigala T."/>
            <person name="Welsh E."/>
            <person name="Stockel J."/>
            <person name="Liberton M."/>
            <person name="Min H."/>
            <person name="Sherman L.A."/>
            <person name="Pakrasi H.B."/>
        </authorList>
    </citation>
    <scope>NUCLEOTIDE SEQUENCE [LARGE SCALE GENOMIC DNA]</scope>
    <source>
        <strain evidence="15">PCC 7424</strain>
    </source>
</reference>
<dbReference type="eggNOG" id="COG3288">
    <property type="taxonomic scope" value="Bacteria"/>
</dbReference>
<evidence type="ECO:0000256" key="1">
    <source>
        <dbReference type="ARBA" id="ARBA00003943"/>
    </source>
</evidence>
<dbReference type="HOGENOM" id="CLU_003376_2_1_3"/>
<evidence type="ECO:0000256" key="8">
    <source>
        <dbReference type="ARBA" id="ARBA00048202"/>
    </source>
</evidence>
<evidence type="ECO:0000256" key="10">
    <source>
        <dbReference type="ARBA" id="ARBA00076996"/>
    </source>
</evidence>
<dbReference type="PANTHER" id="PTHR10160:SF19">
    <property type="entry name" value="PROTON-TRANSLOCATING NAD(P)(+) TRANSHYDROGENASE"/>
    <property type="match status" value="1"/>
</dbReference>
<sequence length="388" mass="41813">MKIAVPREKEIGEMRVALVPDIVSRLTKKGFQVLVETGAGEAAHFHDQNYIDAGAEIITDTKQLWQEADILVKVAPPGEFDGEAEINSLRPGSILISFLDPLRNPENILKIAQRQITAFSMELIPRTSRAQSMDALSSQANIAGHKATLLAAAHLPRMFPMMTTAAGTIPPAKVLVLGAGVAGLQAIATARRLGAVVEAFDIRPTVKEEVQSVGAKFIDIPLQEETNAGGGYAKEVSNNTQEVIRQVLTEHIKKADVVITTAQVQGKKAPLLVTEDMIAQMKRGSVIVDLAAEQGGNCAHTEAGKDVQYHGVTIIGPVNLPASLPIDSSQMYSKNLQTLVQYLVKDGEIELNFDDDIIDSACVTHAGEIRNSRIKDLLPSQESSVISY</sequence>
<comment type="function">
    <text evidence="1">The transhydrogenation between NADH and NADP is coupled to respiration and ATP hydrolysis and functions as a proton pump across the membrane.</text>
</comment>
<dbReference type="NCBIfam" id="NF006942">
    <property type="entry name" value="PRK09424.1"/>
    <property type="match status" value="1"/>
</dbReference>
<dbReference type="STRING" id="65393.PCC7424_4265"/>
<evidence type="ECO:0000256" key="6">
    <source>
        <dbReference type="ARBA" id="ARBA00022967"/>
    </source>
</evidence>
<dbReference type="RefSeq" id="WP_015956219.1">
    <property type="nucleotide sequence ID" value="NC_011729.1"/>
</dbReference>
<dbReference type="SMART" id="SM01002">
    <property type="entry name" value="AlaDh_PNT_C"/>
    <property type="match status" value="1"/>
</dbReference>
<evidence type="ECO:0000256" key="9">
    <source>
        <dbReference type="ARBA" id="ARBA00071353"/>
    </source>
</evidence>
<comment type="catalytic activity">
    <reaction evidence="8">
        <text>NAD(+) + NADPH + H(+)(in) = NADH + NADP(+) + H(+)(out)</text>
        <dbReference type="Rhea" id="RHEA:47992"/>
        <dbReference type="ChEBI" id="CHEBI:15378"/>
        <dbReference type="ChEBI" id="CHEBI:57540"/>
        <dbReference type="ChEBI" id="CHEBI:57783"/>
        <dbReference type="ChEBI" id="CHEBI:57945"/>
        <dbReference type="ChEBI" id="CHEBI:58349"/>
        <dbReference type="EC" id="7.1.1.1"/>
    </reaction>
</comment>
<dbReference type="OrthoDB" id="9804592at2"/>
<dbReference type="Gene3D" id="3.40.50.720">
    <property type="entry name" value="NAD(P)-binding Rossmann-like Domain"/>
    <property type="match status" value="2"/>
</dbReference>
<protein>
    <recommendedName>
        <fullName evidence="9">NAD(P) transhydrogenase subunit alpha part 1</fullName>
        <ecNumber evidence="3">7.1.1.1</ecNumber>
    </recommendedName>
    <alternativeName>
        <fullName evidence="11">Nicotinamide nucleotide transhydrogenase subunit alpha 1</fullName>
    </alternativeName>
    <alternativeName>
        <fullName evidence="10">Pyridine nucleotide transhydrogenase subunit alpha 1</fullName>
    </alternativeName>
</protein>
<dbReference type="InterPro" id="IPR036291">
    <property type="entry name" value="NAD(P)-bd_dom_sf"/>
</dbReference>
<evidence type="ECO:0000256" key="2">
    <source>
        <dbReference type="ARBA" id="ARBA00005689"/>
    </source>
</evidence>
<dbReference type="SUPFAM" id="SSF52283">
    <property type="entry name" value="Formate/glycerate dehydrogenase catalytic domain-like"/>
    <property type="match status" value="1"/>
</dbReference>
<evidence type="ECO:0000259" key="13">
    <source>
        <dbReference type="SMART" id="SM01003"/>
    </source>
</evidence>
<dbReference type="GO" id="GO:0005886">
    <property type="term" value="C:plasma membrane"/>
    <property type="evidence" value="ECO:0007669"/>
    <property type="project" value="TreeGrafter"/>
</dbReference>
<accession>B7K6T5</accession>
<organism evidence="14 15">
    <name type="scientific">Gloeothece citriformis (strain PCC 7424)</name>
    <name type="common">Cyanothece sp. (strain PCC 7424)</name>
    <dbReference type="NCBI Taxonomy" id="65393"/>
    <lineage>
        <taxon>Bacteria</taxon>
        <taxon>Bacillati</taxon>
        <taxon>Cyanobacteriota</taxon>
        <taxon>Cyanophyceae</taxon>
        <taxon>Oscillatoriophycideae</taxon>
        <taxon>Chroococcales</taxon>
        <taxon>Aphanothecaceae</taxon>
        <taxon>Gloeothece</taxon>
        <taxon>Gloeothece citriformis</taxon>
    </lineage>
</organism>
<evidence type="ECO:0000313" key="15">
    <source>
        <dbReference type="Proteomes" id="UP000002384"/>
    </source>
</evidence>
<feature type="domain" description="Alanine dehydrogenase/pyridine nucleotide transhydrogenase NAD(H)-binding" evidence="12">
    <location>
        <begin position="152"/>
        <end position="316"/>
    </location>
</feature>
<name>B7K6T5_GLOC7</name>
<dbReference type="GO" id="GO:0006740">
    <property type="term" value="P:NADPH regeneration"/>
    <property type="evidence" value="ECO:0007669"/>
    <property type="project" value="TreeGrafter"/>
</dbReference>
<keyword evidence="4" id="KW-0547">Nucleotide-binding</keyword>
<evidence type="ECO:0000256" key="11">
    <source>
        <dbReference type="ARBA" id="ARBA00084087"/>
    </source>
</evidence>
<dbReference type="PANTHER" id="PTHR10160">
    <property type="entry name" value="NAD(P) TRANSHYDROGENASE"/>
    <property type="match status" value="1"/>
</dbReference>
<keyword evidence="15" id="KW-1185">Reference proteome</keyword>
<dbReference type="GO" id="GO:0008750">
    <property type="term" value="F:proton-translocating NAD(P)+ transhydrogenase activity"/>
    <property type="evidence" value="ECO:0007669"/>
    <property type="project" value="UniProtKB-EC"/>
</dbReference>
<dbReference type="InterPro" id="IPR007886">
    <property type="entry name" value="AlaDH/PNT_N"/>
</dbReference>
<evidence type="ECO:0000256" key="7">
    <source>
        <dbReference type="ARBA" id="ARBA00023027"/>
    </source>
</evidence>
<dbReference type="CDD" id="cd05304">
    <property type="entry name" value="Rubrum_tdh"/>
    <property type="match status" value="1"/>
</dbReference>
<dbReference type="KEGG" id="cyc:PCC7424_4265"/>
<dbReference type="PROSITE" id="PS00837">
    <property type="entry name" value="ALADH_PNT_2"/>
    <property type="match status" value="1"/>
</dbReference>